<comment type="similarity">
    <text evidence="1">Belongs to the FGGY kinase family.</text>
</comment>
<dbReference type="Gene3D" id="3.30.420.40">
    <property type="match status" value="1"/>
</dbReference>
<dbReference type="InterPro" id="IPR018484">
    <property type="entry name" value="FGGY_N"/>
</dbReference>
<evidence type="ECO:0000313" key="6">
    <source>
        <dbReference type="EMBL" id="KLU86380.1"/>
    </source>
</evidence>
<evidence type="ECO:0000313" key="7">
    <source>
        <dbReference type="EnsemblFungi" id="MAPG_05394T0"/>
    </source>
</evidence>
<dbReference type="eggNOG" id="KOG2517">
    <property type="taxonomic scope" value="Eukaryota"/>
</dbReference>
<name>A0A0C4DZA1_MAGP6</name>
<evidence type="ECO:0000256" key="2">
    <source>
        <dbReference type="ARBA" id="ARBA00022679"/>
    </source>
</evidence>
<dbReference type="GO" id="GO:0006071">
    <property type="term" value="P:glycerol metabolic process"/>
    <property type="evidence" value="ECO:0007669"/>
    <property type="project" value="TreeGrafter"/>
</dbReference>
<feature type="region of interest" description="Disordered" evidence="4">
    <location>
        <begin position="1"/>
        <end position="20"/>
    </location>
</feature>
<reference evidence="6" key="1">
    <citation type="submission" date="2010-05" db="EMBL/GenBank/DDBJ databases">
        <title>The Genome Sequence of Magnaporthe poae strain ATCC 64411.</title>
        <authorList>
            <consortium name="The Broad Institute Genome Sequencing Platform"/>
            <consortium name="Broad Institute Genome Sequencing Center for Infectious Disease"/>
            <person name="Ma L.-J."/>
            <person name="Dead R."/>
            <person name="Young S."/>
            <person name="Zeng Q."/>
            <person name="Koehrsen M."/>
            <person name="Alvarado L."/>
            <person name="Berlin A."/>
            <person name="Chapman S.B."/>
            <person name="Chen Z."/>
            <person name="Freedman E."/>
            <person name="Gellesch M."/>
            <person name="Goldberg J."/>
            <person name="Griggs A."/>
            <person name="Gujja S."/>
            <person name="Heilman E.R."/>
            <person name="Heiman D."/>
            <person name="Hepburn T."/>
            <person name="Howarth C."/>
            <person name="Jen D."/>
            <person name="Larson L."/>
            <person name="Mehta T."/>
            <person name="Neiman D."/>
            <person name="Pearson M."/>
            <person name="Roberts A."/>
            <person name="Saif S."/>
            <person name="Shea T."/>
            <person name="Shenoy N."/>
            <person name="Sisk P."/>
            <person name="Stolte C."/>
            <person name="Sykes S."/>
            <person name="Walk T."/>
            <person name="White J."/>
            <person name="Yandava C."/>
            <person name="Haas B."/>
            <person name="Nusbaum C."/>
            <person name="Birren B."/>
        </authorList>
    </citation>
    <scope>NUCLEOTIDE SEQUENCE</scope>
    <source>
        <strain evidence="6">ATCC 64411</strain>
    </source>
</reference>
<dbReference type="Proteomes" id="UP000011715">
    <property type="component" value="Unassembled WGS sequence"/>
</dbReference>
<dbReference type="EMBL" id="ADBL01001280">
    <property type="status" value="NOT_ANNOTATED_CDS"/>
    <property type="molecule type" value="Genomic_DNA"/>
</dbReference>
<evidence type="ECO:0000256" key="1">
    <source>
        <dbReference type="ARBA" id="ARBA00009156"/>
    </source>
</evidence>
<dbReference type="EMBL" id="ADBL01001281">
    <property type="status" value="NOT_ANNOTATED_CDS"/>
    <property type="molecule type" value="Genomic_DNA"/>
</dbReference>
<dbReference type="EnsemblFungi" id="MAPG_05394T0">
    <property type="protein sequence ID" value="MAPG_05394T0"/>
    <property type="gene ID" value="MAPG_05394"/>
</dbReference>
<feature type="domain" description="Carbohydrate kinase FGGY N-terminal" evidence="5">
    <location>
        <begin position="79"/>
        <end position="166"/>
    </location>
</feature>
<evidence type="ECO:0000259" key="5">
    <source>
        <dbReference type="Pfam" id="PF00370"/>
    </source>
</evidence>
<evidence type="ECO:0000313" key="8">
    <source>
        <dbReference type="Proteomes" id="UP000011715"/>
    </source>
</evidence>
<dbReference type="PANTHER" id="PTHR10196:SF69">
    <property type="entry name" value="GLYCEROL KINASE"/>
    <property type="match status" value="1"/>
</dbReference>
<reference evidence="7" key="5">
    <citation type="submission" date="2015-06" db="UniProtKB">
        <authorList>
            <consortium name="EnsemblFungi"/>
        </authorList>
    </citation>
    <scope>IDENTIFICATION</scope>
    <source>
        <strain evidence="7">ATCC 64411</strain>
    </source>
</reference>
<dbReference type="InterPro" id="IPR043129">
    <property type="entry name" value="ATPase_NBD"/>
</dbReference>
<dbReference type="GO" id="GO:0005739">
    <property type="term" value="C:mitochondrion"/>
    <property type="evidence" value="ECO:0007669"/>
    <property type="project" value="TreeGrafter"/>
</dbReference>
<evidence type="ECO:0000256" key="4">
    <source>
        <dbReference type="SAM" id="MobiDB-lite"/>
    </source>
</evidence>
<protein>
    <submittedName>
        <fullName evidence="6">Glycerol kinase</fullName>
    </submittedName>
</protein>
<dbReference type="SUPFAM" id="SSF53067">
    <property type="entry name" value="Actin-like ATPase domain"/>
    <property type="match status" value="1"/>
</dbReference>
<dbReference type="PANTHER" id="PTHR10196">
    <property type="entry name" value="SUGAR KINASE"/>
    <property type="match status" value="1"/>
</dbReference>
<keyword evidence="8" id="KW-1185">Reference proteome</keyword>
<reference evidence="8" key="2">
    <citation type="submission" date="2010-05" db="EMBL/GenBank/DDBJ databases">
        <title>The genome sequence of Magnaporthe poae strain ATCC 64411.</title>
        <authorList>
            <person name="Ma L.-J."/>
            <person name="Dead R."/>
            <person name="Young S."/>
            <person name="Zeng Q."/>
            <person name="Koehrsen M."/>
            <person name="Alvarado L."/>
            <person name="Berlin A."/>
            <person name="Chapman S.B."/>
            <person name="Chen Z."/>
            <person name="Freedman E."/>
            <person name="Gellesch M."/>
            <person name="Goldberg J."/>
            <person name="Griggs A."/>
            <person name="Gujja S."/>
            <person name="Heilman E.R."/>
            <person name="Heiman D."/>
            <person name="Hepburn T."/>
            <person name="Howarth C."/>
            <person name="Jen D."/>
            <person name="Larson L."/>
            <person name="Mehta T."/>
            <person name="Neiman D."/>
            <person name="Pearson M."/>
            <person name="Roberts A."/>
            <person name="Saif S."/>
            <person name="Shea T."/>
            <person name="Shenoy N."/>
            <person name="Sisk P."/>
            <person name="Stolte C."/>
            <person name="Sykes S."/>
            <person name="Walk T."/>
            <person name="White J."/>
            <person name="Yandava C."/>
            <person name="Haas B."/>
            <person name="Nusbaum C."/>
            <person name="Birren B."/>
        </authorList>
    </citation>
    <scope>NUCLEOTIDE SEQUENCE [LARGE SCALE GENOMIC DNA]</scope>
    <source>
        <strain evidence="8">ATCC 64411 / 73-15</strain>
    </source>
</reference>
<dbReference type="EMBL" id="GL876969">
    <property type="protein sequence ID" value="KLU86380.1"/>
    <property type="molecule type" value="Genomic_DNA"/>
</dbReference>
<reference evidence="7" key="4">
    <citation type="journal article" date="2015" name="G3 (Bethesda)">
        <title>Genome sequences of three phytopathogenic species of the Magnaporthaceae family of fungi.</title>
        <authorList>
            <person name="Okagaki L.H."/>
            <person name="Nunes C.C."/>
            <person name="Sailsbery J."/>
            <person name="Clay B."/>
            <person name="Brown D."/>
            <person name="John T."/>
            <person name="Oh Y."/>
            <person name="Young N."/>
            <person name="Fitzgerald M."/>
            <person name="Haas B.J."/>
            <person name="Zeng Q."/>
            <person name="Young S."/>
            <person name="Adiconis X."/>
            <person name="Fan L."/>
            <person name="Levin J.Z."/>
            <person name="Mitchell T.K."/>
            <person name="Okubara P.A."/>
            <person name="Farman M.L."/>
            <person name="Kohn L.M."/>
            <person name="Birren B."/>
            <person name="Ma L.-J."/>
            <person name="Dean R.A."/>
        </authorList>
    </citation>
    <scope>NUCLEOTIDE SEQUENCE</scope>
    <source>
        <strain evidence="7">ATCC 64411 / 73-15</strain>
    </source>
</reference>
<dbReference type="GO" id="GO:0004370">
    <property type="term" value="F:glycerol kinase activity"/>
    <property type="evidence" value="ECO:0007669"/>
    <property type="project" value="TreeGrafter"/>
</dbReference>
<dbReference type="STRING" id="644358.A0A0C4DZA1"/>
<sequence>MTSSVALPVAAPPASADREAKRARIVEPEVTETVVLKDAAAGAVSGIDVAHVENPAVAQHIENVAQPVARETEDEVFLGSIDQGTTSSRFIIFNRHGEPVEGHQIEFENLYPDSGWHEHDPLELLSSVEECIEQAMCKFSASRPGASVRAVGITNQRETTVVWDSVGRKNRTLFEPSRAKGDRARFDRMFAKWEQAVEMSRGWVREEQRAGDEEEDSAV</sequence>
<dbReference type="Pfam" id="PF00370">
    <property type="entry name" value="FGGY_N"/>
    <property type="match status" value="1"/>
</dbReference>
<dbReference type="OrthoDB" id="5422795at2759"/>
<feature type="compositionally biased region" description="Low complexity" evidence="4">
    <location>
        <begin position="1"/>
        <end position="15"/>
    </location>
</feature>
<accession>A0A0C4DZA1</accession>
<gene>
    <name evidence="6" type="ORF">MAPG_05394</name>
</gene>
<proteinExistence type="inferred from homology"/>
<reference evidence="6" key="3">
    <citation type="submission" date="2011-03" db="EMBL/GenBank/DDBJ databases">
        <title>Annotation of Magnaporthe poae ATCC 64411.</title>
        <authorList>
            <person name="Ma L.-J."/>
            <person name="Dead R."/>
            <person name="Young S.K."/>
            <person name="Zeng Q."/>
            <person name="Gargeya S."/>
            <person name="Fitzgerald M."/>
            <person name="Haas B."/>
            <person name="Abouelleil A."/>
            <person name="Alvarado L."/>
            <person name="Arachchi H.M."/>
            <person name="Berlin A."/>
            <person name="Brown A."/>
            <person name="Chapman S.B."/>
            <person name="Chen Z."/>
            <person name="Dunbar C."/>
            <person name="Freedman E."/>
            <person name="Gearin G."/>
            <person name="Gellesch M."/>
            <person name="Goldberg J."/>
            <person name="Griggs A."/>
            <person name="Gujja S."/>
            <person name="Heiman D."/>
            <person name="Howarth C."/>
            <person name="Larson L."/>
            <person name="Lui A."/>
            <person name="MacDonald P.J.P."/>
            <person name="Mehta T."/>
            <person name="Montmayeur A."/>
            <person name="Murphy C."/>
            <person name="Neiman D."/>
            <person name="Pearson M."/>
            <person name="Priest M."/>
            <person name="Roberts A."/>
            <person name="Saif S."/>
            <person name="Shea T."/>
            <person name="Shenoy N."/>
            <person name="Sisk P."/>
            <person name="Stolte C."/>
            <person name="Sykes S."/>
            <person name="Yandava C."/>
            <person name="Wortman J."/>
            <person name="Nusbaum C."/>
            <person name="Birren B."/>
        </authorList>
    </citation>
    <scope>NUCLEOTIDE SEQUENCE</scope>
    <source>
        <strain evidence="6">ATCC 64411</strain>
    </source>
</reference>
<keyword evidence="3 6" id="KW-0418">Kinase</keyword>
<dbReference type="VEuPathDB" id="FungiDB:MAPG_05394"/>
<dbReference type="GO" id="GO:0046167">
    <property type="term" value="P:glycerol-3-phosphate biosynthetic process"/>
    <property type="evidence" value="ECO:0007669"/>
    <property type="project" value="TreeGrafter"/>
</dbReference>
<organism evidence="7 8">
    <name type="scientific">Magnaporthiopsis poae (strain ATCC 64411 / 73-15)</name>
    <name type="common">Kentucky bluegrass fungus</name>
    <name type="synonym">Magnaporthe poae</name>
    <dbReference type="NCBI Taxonomy" id="644358"/>
    <lineage>
        <taxon>Eukaryota</taxon>
        <taxon>Fungi</taxon>
        <taxon>Dikarya</taxon>
        <taxon>Ascomycota</taxon>
        <taxon>Pezizomycotina</taxon>
        <taxon>Sordariomycetes</taxon>
        <taxon>Sordariomycetidae</taxon>
        <taxon>Magnaporthales</taxon>
        <taxon>Magnaporthaceae</taxon>
        <taxon>Magnaporthiopsis</taxon>
    </lineage>
</organism>
<dbReference type="AlphaFoldDB" id="A0A0C4DZA1"/>
<evidence type="ECO:0000256" key="3">
    <source>
        <dbReference type="ARBA" id="ARBA00022777"/>
    </source>
</evidence>
<keyword evidence="2" id="KW-0808">Transferase</keyword>
<dbReference type="GO" id="GO:0006641">
    <property type="term" value="P:triglyceride metabolic process"/>
    <property type="evidence" value="ECO:0007669"/>
    <property type="project" value="TreeGrafter"/>
</dbReference>